<sequence length="88" mass="9063">MGSGGAALQLAYSDPVSGESVTLKNVKLPWHKEFPMPNTGSRPTAVLSITGAAAPSTAMGCEVLVDGKPVEKKAPSTGLVFCDAMYHS</sequence>
<dbReference type="Proteomes" id="UP000462055">
    <property type="component" value="Unassembled WGS sequence"/>
</dbReference>
<dbReference type="EMBL" id="WBMS02000039">
    <property type="protein sequence ID" value="MWA05592.1"/>
    <property type="molecule type" value="Genomic_DNA"/>
</dbReference>
<evidence type="ECO:0000313" key="1">
    <source>
        <dbReference type="EMBL" id="MWA05592.1"/>
    </source>
</evidence>
<dbReference type="AlphaFoldDB" id="A0A6I4MIH4"/>
<protein>
    <submittedName>
        <fullName evidence="1">Uncharacterized protein</fullName>
    </submittedName>
</protein>
<accession>A0A6I4MIH4</accession>
<organism evidence="1 2">
    <name type="scientific">Actinomadura physcomitrii</name>
    <dbReference type="NCBI Taxonomy" id="2650748"/>
    <lineage>
        <taxon>Bacteria</taxon>
        <taxon>Bacillati</taxon>
        <taxon>Actinomycetota</taxon>
        <taxon>Actinomycetes</taxon>
        <taxon>Streptosporangiales</taxon>
        <taxon>Thermomonosporaceae</taxon>
        <taxon>Actinomadura</taxon>
    </lineage>
</organism>
<dbReference type="RefSeq" id="WP_151598021.1">
    <property type="nucleotide sequence ID" value="NZ_WBMS02000039.1"/>
</dbReference>
<comment type="caution">
    <text evidence="1">The sequence shown here is derived from an EMBL/GenBank/DDBJ whole genome shotgun (WGS) entry which is preliminary data.</text>
</comment>
<keyword evidence="2" id="KW-1185">Reference proteome</keyword>
<reference evidence="1" key="1">
    <citation type="submission" date="2019-12" db="EMBL/GenBank/DDBJ databases">
        <title>Actinomadura physcomitrii sp. nov., a novel actinomycete isolated from moss [Physcomitrium sphaericum (Ludw) Fuernr].</title>
        <authorList>
            <person name="Zhuang X."/>
        </authorList>
    </citation>
    <scope>NUCLEOTIDE SEQUENCE [LARGE SCALE GENOMIC DNA]</scope>
    <source>
        <strain evidence="1">LD22</strain>
    </source>
</reference>
<dbReference type="Gene3D" id="2.60.40.2880">
    <property type="entry name" value="MmpS1-5, C-terminal soluble domain"/>
    <property type="match status" value="1"/>
</dbReference>
<proteinExistence type="predicted"/>
<name>A0A6I4MIH4_9ACTN</name>
<dbReference type="InterPro" id="IPR038468">
    <property type="entry name" value="MmpS_C"/>
</dbReference>
<gene>
    <name evidence="1" type="ORF">F8568_035570</name>
</gene>
<evidence type="ECO:0000313" key="2">
    <source>
        <dbReference type="Proteomes" id="UP000462055"/>
    </source>
</evidence>